<dbReference type="Gene3D" id="3.30.70.270">
    <property type="match status" value="1"/>
</dbReference>
<dbReference type="PANTHER" id="PTHR45138">
    <property type="entry name" value="REGULATORY COMPONENTS OF SENSORY TRANSDUCTION SYSTEM"/>
    <property type="match status" value="1"/>
</dbReference>
<dbReference type="Gene3D" id="3.40.50.2300">
    <property type="match status" value="1"/>
</dbReference>
<dbReference type="CDD" id="cd17536">
    <property type="entry name" value="REC_YesN-like"/>
    <property type="match status" value="1"/>
</dbReference>
<evidence type="ECO:0000259" key="4">
    <source>
        <dbReference type="PROSITE" id="PS50110"/>
    </source>
</evidence>
<comment type="catalytic activity">
    <reaction evidence="2">
        <text>2 GTP = 3',3'-c-di-GMP + 2 diphosphate</text>
        <dbReference type="Rhea" id="RHEA:24898"/>
        <dbReference type="ChEBI" id="CHEBI:33019"/>
        <dbReference type="ChEBI" id="CHEBI:37565"/>
        <dbReference type="ChEBI" id="CHEBI:58805"/>
        <dbReference type="EC" id="2.7.7.65"/>
    </reaction>
</comment>
<dbReference type="InterPro" id="IPR050469">
    <property type="entry name" value="Diguanylate_Cyclase"/>
</dbReference>
<evidence type="ECO:0000313" key="6">
    <source>
        <dbReference type="EMBL" id="MBV6341814.1"/>
    </source>
</evidence>
<accession>A0ABS6S0A2</accession>
<dbReference type="CDD" id="cd01949">
    <property type="entry name" value="GGDEF"/>
    <property type="match status" value="1"/>
</dbReference>
<dbReference type="NCBIfam" id="TIGR00254">
    <property type="entry name" value="GGDEF"/>
    <property type="match status" value="1"/>
</dbReference>
<feature type="modified residue" description="4-aspartylphosphate" evidence="3">
    <location>
        <position position="67"/>
    </location>
</feature>
<dbReference type="SMART" id="SM00448">
    <property type="entry name" value="REC"/>
    <property type="match status" value="1"/>
</dbReference>
<dbReference type="InterPro" id="IPR001789">
    <property type="entry name" value="Sig_transdc_resp-reg_receiver"/>
</dbReference>
<dbReference type="EMBL" id="JABXWD010000153">
    <property type="protein sequence ID" value="MBV6341814.1"/>
    <property type="molecule type" value="Genomic_DNA"/>
</dbReference>
<dbReference type="Pfam" id="PF00072">
    <property type="entry name" value="Response_reg"/>
    <property type="match status" value="1"/>
</dbReference>
<evidence type="ECO:0000256" key="3">
    <source>
        <dbReference type="PROSITE-ProRule" id="PRU00169"/>
    </source>
</evidence>
<proteinExistence type="predicted"/>
<evidence type="ECO:0000259" key="5">
    <source>
        <dbReference type="PROSITE" id="PS50887"/>
    </source>
</evidence>
<name>A0ABS6S0A2_9BACT</name>
<organism evidence="6 7">
    <name type="scientific">Candidatus Magnetobacterium casense</name>
    <dbReference type="NCBI Taxonomy" id="1455061"/>
    <lineage>
        <taxon>Bacteria</taxon>
        <taxon>Pseudomonadati</taxon>
        <taxon>Nitrospirota</taxon>
        <taxon>Thermodesulfovibrionia</taxon>
        <taxon>Thermodesulfovibrionales</taxon>
        <taxon>Candidatus Magnetobacteriaceae</taxon>
        <taxon>Candidatus Magnetobacterium</taxon>
    </lineage>
</organism>
<dbReference type="Proteomes" id="UP001196980">
    <property type="component" value="Unassembled WGS sequence"/>
</dbReference>
<feature type="domain" description="Response regulatory" evidence="4">
    <location>
        <begin position="18"/>
        <end position="132"/>
    </location>
</feature>
<evidence type="ECO:0000313" key="7">
    <source>
        <dbReference type="Proteomes" id="UP001196980"/>
    </source>
</evidence>
<evidence type="ECO:0000256" key="2">
    <source>
        <dbReference type="ARBA" id="ARBA00034247"/>
    </source>
</evidence>
<dbReference type="InterPro" id="IPR043128">
    <property type="entry name" value="Rev_trsase/Diguanyl_cyclase"/>
</dbReference>
<dbReference type="PROSITE" id="PS50110">
    <property type="entry name" value="RESPONSE_REGULATORY"/>
    <property type="match status" value="1"/>
</dbReference>
<dbReference type="SMART" id="SM00267">
    <property type="entry name" value="GGDEF"/>
    <property type="match status" value="1"/>
</dbReference>
<evidence type="ECO:0000256" key="1">
    <source>
        <dbReference type="ARBA" id="ARBA00012528"/>
    </source>
</evidence>
<dbReference type="InterPro" id="IPR000160">
    <property type="entry name" value="GGDEF_dom"/>
</dbReference>
<feature type="domain" description="GGDEF" evidence="5">
    <location>
        <begin position="311"/>
        <end position="436"/>
    </location>
</feature>
<dbReference type="EC" id="2.7.7.65" evidence="1"/>
<dbReference type="InterPro" id="IPR029787">
    <property type="entry name" value="Nucleotide_cyclase"/>
</dbReference>
<sequence length="436" mass="49860">MRSEITDSDAEDILKDVTLLYVEDNEDINRILSTFLRKRVKIVFKAFNGQEGLELFKTQNPDIVVTDIRMPKMDGIEMAKRIKAIRDDTKIIVTTAFNDEEFFLKAIDANIDSFIKKPIDPHKLVDTMAKLITVSLQKRELYEKSKLIGFILNSLPNFIFTTRDGKVEFANSTFLTFLSCESISEFTGKYKYPDDILSRNIDAGAGDTDSNPSAEYISLIDYLKEHKEEESMVSVKTADCNNLSGAYILKYAHIPESEIYIFSLTDVENYESKRKELEITNITDELTGIYNKRYFNNTLSMHITNRQCSESPVSLIFFDIDHFKAVNDKYGHLLGDCTLKELAKLISEQIRTQDVLARWGGEEFVILMPNIKLDTAVKVAQRLRANIESQLICDIRITSSFGVVTYAEGETEEEFLNRADALLYEAKRSGRNKVCF</sequence>
<keyword evidence="7" id="KW-1185">Reference proteome</keyword>
<gene>
    <name evidence="6" type="ORF">HWQ67_09475</name>
</gene>
<comment type="caution">
    <text evidence="6">The sequence shown here is derived from an EMBL/GenBank/DDBJ whole genome shotgun (WGS) entry which is preliminary data.</text>
</comment>
<protein>
    <recommendedName>
        <fullName evidence="1">diguanylate cyclase</fullName>
        <ecNumber evidence="1">2.7.7.65</ecNumber>
    </recommendedName>
</protein>
<dbReference type="PROSITE" id="PS50887">
    <property type="entry name" value="GGDEF"/>
    <property type="match status" value="1"/>
</dbReference>
<dbReference type="SUPFAM" id="SSF52172">
    <property type="entry name" value="CheY-like"/>
    <property type="match status" value="1"/>
</dbReference>
<keyword evidence="3" id="KW-0597">Phosphoprotein</keyword>
<dbReference type="PANTHER" id="PTHR45138:SF9">
    <property type="entry name" value="DIGUANYLATE CYCLASE DGCM-RELATED"/>
    <property type="match status" value="1"/>
</dbReference>
<reference evidence="6 7" key="1">
    <citation type="journal article" date="2020" name="J Geophys Res Biogeosci">
        <title>Magnetotaxis as an Adaptation to Enable Bacterial Shuttling of Microbial Sulfur and Sulfur Cycling Across Aquatic Oxic#Anoxic Interfaces.</title>
        <authorList>
            <person name="Li J."/>
            <person name="Liu P."/>
            <person name="Wang J."/>
            <person name="Roberts A.P."/>
            <person name="Pan Y."/>
        </authorList>
    </citation>
    <scope>NUCLEOTIDE SEQUENCE [LARGE SCALE GENOMIC DNA]</scope>
    <source>
        <strain evidence="6 7">MYR-1_YQ</strain>
    </source>
</reference>
<dbReference type="SUPFAM" id="SSF55073">
    <property type="entry name" value="Nucleotide cyclase"/>
    <property type="match status" value="1"/>
</dbReference>
<dbReference type="Pfam" id="PF00990">
    <property type="entry name" value="GGDEF"/>
    <property type="match status" value="1"/>
</dbReference>
<dbReference type="InterPro" id="IPR011006">
    <property type="entry name" value="CheY-like_superfamily"/>
</dbReference>